<gene>
    <name evidence="1" type="ORF">rCG_46649</name>
</gene>
<protein>
    <submittedName>
        <fullName evidence="1">RCG46649</fullName>
    </submittedName>
</protein>
<evidence type="ECO:0000313" key="2">
    <source>
        <dbReference type="Proteomes" id="UP000234681"/>
    </source>
</evidence>
<dbReference type="EMBL" id="CH473971">
    <property type="protein sequence ID" value="EDM14535.1"/>
    <property type="molecule type" value="Genomic_DNA"/>
</dbReference>
<accession>A6IXA5</accession>
<dbReference type="Proteomes" id="UP000234681">
    <property type="component" value="Chromosome 18"/>
</dbReference>
<organism evidence="1 2">
    <name type="scientific">Rattus norvegicus</name>
    <name type="common">Rat</name>
    <dbReference type="NCBI Taxonomy" id="10116"/>
    <lineage>
        <taxon>Eukaryota</taxon>
        <taxon>Metazoa</taxon>
        <taxon>Chordata</taxon>
        <taxon>Craniata</taxon>
        <taxon>Vertebrata</taxon>
        <taxon>Euteleostomi</taxon>
        <taxon>Mammalia</taxon>
        <taxon>Eutheria</taxon>
        <taxon>Euarchontoglires</taxon>
        <taxon>Glires</taxon>
        <taxon>Rodentia</taxon>
        <taxon>Myomorpha</taxon>
        <taxon>Muroidea</taxon>
        <taxon>Muridae</taxon>
        <taxon>Murinae</taxon>
        <taxon>Rattus</taxon>
    </lineage>
</organism>
<proteinExistence type="predicted"/>
<name>A6IXA5_RAT</name>
<dbReference type="AlphaFoldDB" id="A6IXA5"/>
<evidence type="ECO:0000313" key="1">
    <source>
        <dbReference type="EMBL" id="EDM14535.1"/>
    </source>
</evidence>
<reference evidence="2" key="1">
    <citation type="submission" date="2005-09" db="EMBL/GenBank/DDBJ databases">
        <authorList>
            <person name="Mural R.J."/>
            <person name="Li P.W."/>
            <person name="Adams M.D."/>
            <person name="Amanatides P.G."/>
            <person name="Baden-Tillson H."/>
            <person name="Barnstead M."/>
            <person name="Chin S.H."/>
            <person name="Dew I."/>
            <person name="Evans C.A."/>
            <person name="Ferriera S."/>
            <person name="Flanigan M."/>
            <person name="Fosler C."/>
            <person name="Glodek A."/>
            <person name="Gu Z."/>
            <person name="Holt R.A."/>
            <person name="Jennings D."/>
            <person name="Kraft C.L."/>
            <person name="Lu F."/>
            <person name="Nguyen T."/>
            <person name="Nusskern D.R."/>
            <person name="Pfannkoch C.M."/>
            <person name="Sitter C."/>
            <person name="Sutton G.G."/>
            <person name="Venter J.C."/>
            <person name="Wang Z."/>
            <person name="Woodage T."/>
            <person name="Zheng X.H."/>
            <person name="Zhong F."/>
        </authorList>
    </citation>
    <scope>NUCLEOTIDE SEQUENCE [LARGE SCALE GENOMIC DNA]</scope>
    <source>
        <strain>BN</strain>
        <strain evidence="2">Sprague-Dawley</strain>
    </source>
</reference>
<sequence length="24" mass="2898">MSISYHGRNDCRLQQHPCNFHKLL</sequence>